<evidence type="ECO:0000256" key="1">
    <source>
        <dbReference type="ARBA" id="ARBA00022669"/>
    </source>
</evidence>
<feature type="chain" id="PRO_5002527785" evidence="4">
    <location>
        <begin position="20"/>
        <end position="195"/>
    </location>
</feature>
<dbReference type="OrthoDB" id="2281372at2759"/>
<keyword evidence="2" id="KW-0843">Virulence</keyword>
<dbReference type="PANTHER" id="PTHR34997">
    <property type="entry name" value="AM15"/>
    <property type="match status" value="1"/>
</dbReference>
<comment type="caution">
    <text evidence="6">The sequence shown here is derived from an EMBL/GenBank/DDBJ whole genome shotgun (WGS) entry which is preliminary data.</text>
</comment>
<organism evidence="6 7">
    <name type="scientific">Ceratocystis fimbriata f. sp. platani</name>
    <dbReference type="NCBI Taxonomy" id="88771"/>
    <lineage>
        <taxon>Eukaryota</taxon>
        <taxon>Fungi</taxon>
        <taxon>Dikarya</taxon>
        <taxon>Ascomycota</taxon>
        <taxon>Pezizomycotina</taxon>
        <taxon>Sordariomycetes</taxon>
        <taxon>Hypocreomycetidae</taxon>
        <taxon>Microascales</taxon>
        <taxon>Ceratocystidaceae</taxon>
        <taxon>Ceratocystis</taxon>
    </lineage>
</organism>
<dbReference type="PANTHER" id="PTHR34997:SF1">
    <property type="entry name" value="PEPTIDOGLYCAN-BINDING LYSIN DOMAIN"/>
    <property type="match status" value="1"/>
</dbReference>
<keyword evidence="7" id="KW-1185">Reference proteome</keyword>
<accession>A0A0F8BMA1</accession>
<sequence>MIFSKVTAFAALLAPLAAATRNSTSVKPSGHYDNEAPGCTSWYVVKPGDTCQGIAGWFQVPYDNIYSLNPDINATCTNLIPDIAICLSASPRPSGFVTSYLPTANATTLPRSVPVAAVETPAPEAVAPTVAAPPADEIRSGVVPECKRYYQVFPGDTCESISLAAGIAMTDFMRWNNAAWSCKDLALGSYVCVGL</sequence>
<evidence type="ECO:0000313" key="6">
    <source>
        <dbReference type="EMBL" id="KKF93543.1"/>
    </source>
</evidence>
<name>A0A0F8BMA1_CERFI</name>
<dbReference type="InterPro" id="IPR052210">
    <property type="entry name" value="LysM1-like"/>
</dbReference>
<dbReference type="SMART" id="SM00257">
    <property type="entry name" value="LysM"/>
    <property type="match status" value="2"/>
</dbReference>
<dbReference type="InterPro" id="IPR018392">
    <property type="entry name" value="LysM"/>
</dbReference>
<reference evidence="6 7" key="1">
    <citation type="submission" date="2015-04" db="EMBL/GenBank/DDBJ databases">
        <title>Genome sequence of Ceratocystis platani, a major pathogen of plane trees.</title>
        <authorList>
            <person name="Belbahri L."/>
        </authorList>
    </citation>
    <scope>NUCLEOTIDE SEQUENCE [LARGE SCALE GENOMIC DNA]</scope>
    <source>
        <strain evidence="6 7">CFO</strain>
    </source>
</reference>
<feature type="signal peptide" evidence="4">
    <location>
        <begin position="1"/>
        <end position="19"/>
    </location>
</feature>
<protein>
    <submittedName>
        <fullName evidence="6">LysM domain protein</fullName>
    </submittedName>
</protein>
<evidence type="ECO:0000259" key="5">
    <source>
        <dbReference type="PROSITE" id="PS51782"/>
    </source>
</evidence>
<dbReference type="Pfam" id="PF01476">
    <property type="entry name" value="LysM"/>
    <property type="match status" value="2"/>
</dbReference>
<keyword evidence="1" id="KW-0147">Chitin-binding</keyword>
<evidence type="ECO:0000256" key="2">
    <source>
        <dbReference type="ARBA" id="ARBA00023026"/>
    </source>
</evidence>
<dbReference type="EMBL" id="LBBL01000233">
    <property type="protein sequence ID" value="KKF93543.1"/>
    <property type="molecule type" value="Genomic_DNA"/>
</dbReference>
<evidence type="ECO:0000256" key="4">
    <source>
        <dbReference type="SAM" id="SignalP"/>
    </source>
</evidence>
<dbReference type="Gene3D" id="3.10.350.10">
    <property type="entry name" value="LysM domain"/>
    <property type="match status" value="2"/>
</dbReference>
<feature type="domain" description="LysM" evidence="5">
    <location>
        <begin position="41"/>
        <end position="87"/>
    </location>
</feature>
<feature type="domain" description="LysM" evidence="5">
    <location>
        <begin position="148"/>
        <end position="193"/>
    </location>
</feature>
<dbReference type="GO" id="GO:0008061">
    <property type="term" value="F:chitin binding"/>
    <property type="evidence" value="ECO:0007669"/>
    <property type="project" value="UniProtKB-KW"/>
</dbReference>
<dbReference type="AlphaFoldDB" id="A0A0F8BMA1"/>
<keyword evidence="4" id="KW-0732">Signal</keyword>
<comment type="similarity">
    <text evidence="3">Belongs to the secreted LysM effector family.</text>
</comment>
<proteinExistence type="inferred from homology"/>
<dbReference type="PROSITE" id="PS51782">
    <property type="entry name" value="LYSM"/>
    <property type="match status" value="2"/>
</dbReference>
<dbReference type="CDD" id="cd00118">
    <property type="entry name" value="LysM"/>
    <property type="match status" value="2"/>
</dbReference>
<dbReference type="InterPro" id="IPR036779">
    <property type="entry name" value="LysM_dom_sf"/>
</dbReference>
<dbReference type="SUPFAM" id="SSF54106">
    <property type="entry name" value="LysM domain"/>
    <property type="match status" value="2"/>
</dbReference>
<dbReference type="Proteomes" id="UP000034841">
    <property type="component" value="Unassembled WGS sequence"/>
</dbReference>
<evidence type="ECO:0000256" key="3">
    <source>
        <dbReference type="ARBA" id="ARBA00044955"/>
    </source>
</evidence>
<gene>
    <name evidence="6" type="ORF">CFO_g4103</name>
</gene>
<evidence type="ECO:0000313" key="7">
    <source>
        <dbReference type="Proteomes" id="UP000034841"/>
    </source>
</evidence>